<gene>
    <name evidence="3" type="primary">iolG_5</name>
    <name evidence="3" type="ORF">Pr1d_11850</name>
</gene>
<proteinExistence type="predicted"/>
<dbReference type="Proteomes" id="UP000323917">
    <property type="component" value="Chromosome"/>
</dbReference>
<dbReference type="RefSeq" id="WP_148072624.1">
    <property type="nucleotide sequence ID" value="NZ_CP042913.1"/>
</dbReference>
<dbReference type="PANTHER" id="PTHR43818:SF5">
    <property type="entry name" value="OXIDOREDUCTASE FAMILY PROTEIN"/>
    <property type="match status" value="1"/>
</dbReference>
<dbReference type="OrthoDB" id="9788246at2"/>
<reference evidence="3 4" key="1">
    <citation type="submission" date="2019-08" db="EMBL/GenBank/DDBJ databases">
        <title>Deep-cultivation of Planctomycetes and their phenomic and genomic characterization uncovers novel biology.</title>
        <authorList>
            <person name="Wiegand S."/>
            <person name="Jogler M."/>
            <person name="Boedeker C."/>
            <person name="Pinto D."/>
            <person name="Vollmers J."/>
            <person name="Rivas-Marin E."/>
            <person name="Kohn T."/>
            <person name="Peeters S.H."/>
            <person name="Heuer A."/>
            <person name="Rast P."/>
            <person name="Oberbeckmann S."/>
            <person name="Bunk B."/>
            <person name="Jeske O."/>
            <person name="Meyerdierks A."/>
            <person name="Storesund J.E."/>
            <person name="Kallscheuer N."/>
            <person name="Luecker S."/>
            <person name="Lage O.M."/>
            <person name="Pohl T."/>
            <person name="Merkel B.J."/>
            <person name="Hornburger P."/>
            <person name="Mueller R.-W."/>
            <person name="Bruemmer F."/>
            <person name="Labrenz M."/>
            <person name="Spormann A.M."/>
            <person name="Op den Camp H."/>
            <person name="Overmann J."/>
            <person name="Amann R."/>
            <person name="Jetten M.S.M."/>
            <person name="Mascher T."/>
            <person name="Medema M.H."/>
            <person name="Devos D.P."/>
            <person name="Kaster A.-K."/>
            <person name="Ovreas L."/>
            <person name="Rohde M."/>
            <person name="Galperin M.Y."/>
            <person name="Jogler C."/>
        </authorList>
    </citation>
    <scope>NUCLEOTIDE SEQUENCE [LARGE SCALE GENOMIC DNA]</scope>
    <source>
        <strain evidence="3 4">Pr1d</strain>
    </source>
</reference>
<dbReference type="PANTHER" id="PTHR43818">
    <property type="entry name" value="BCDNA.GH03377"/>
    <property type="match status" value="1"/>
</dbReference>
<keyword evidence="3" id="KW-0560">Oxidoreductase</keyword>
<keyword evidence="4" id="KW-1185">Reference proteome</keyword>
<feature type="domain" description="Gfo/Idh/MocA-like oxidoreductase bacterial type C-terminal" evidence="2">
    <location>
        <begin position="238"/>
        <end position="462"/>
    </location>
</feature>
<dbReference type="EC" id="1.1.1.18" evidence="3"/>
<dbReference type="InterPro" id="IPR043906">
    <property type="entry name" value="Gfo/Idh/MocA_OxRdtase_bact_C"/>
</dbReference>
<feature type="domain" description="Gfo/Idh/MocA-like oxidoreductase N-terminal" evidence="1">
    <location>
        <begin position="55"/>
        <end position="194"/>
    </location>
</feature>
<dbReference type="GO" id="GO:0000166">
    <property type="term" value="F:nucleotide binding"/>
    <property type="evidence" value="ECO:0007669"/>
    <property type="project" value="InterPro"/>
</dbReference>
<dbReference type="SUPFAM" id="SSF55347">
    <property type="entry name" value="Glyceraldehyde-3-phosphate dehydrogenase-like, C-terminal domain"/>
    <property type="match status" value="1"/>
</dbReference>
<evidence type="ECO:0000313" key="4">
    <source>
        <dbReference type="Proteomes" id="UP000323917"/>
    </source>
</evidence>
<dbReference type="GO" id="GO:0050112">
    <property type="term" value="F:inositol 2-dehydrogenase (NAD+) activity"/>
    <property type="evidence" value="ECO:0007669"/>
    <property type="project" value="UniProtKB-EC"/>
</dbReference>
<organism evidence="3 4">
    <name type="scientific">Bythopirellula goksoeyrii</name>
    <dbReference type="NCBI Taxonomy" id="1400387"/>
    <lineage>
        <taxon>Bacteria</taxon>
        <taxon>Pseudomonadati</taxon>
        <taxon>Planctomycetota</taxon>
        <taxon>Planctomycetia</taxon>
        <taxon>Pirellulales</taxon>
        <taxon>Lacipirellulaceae</taxon>
        <taxon>Bythopirellula</taxon>
    </lineage>
</organism>
<dbReference type="Gene3D" id="3.30.360.10">
    <property type="entry name" value="Dihydrodipicolinate Reductase, domain 2"/>
    <property type="match status" value="1"/>
</dbReference>
<dbReference type="InterPro" id="IPR006311">
    <property type="entry name" value="TAT_signal"/>
</dbReference>
<dbReference type="KEGG" id="bgok:Pr1d_11850"/>
<dbReference type="InterPro" id="IPR036291">
    <property type="entry name" value="NAD(P)-bd_dom_sf"/>
</dbReference>
<dbReference type="InterPro" id="IPR050463">
    <property type="entry name" value="Gfo/Idh/MocA_oxidrdct_glycsds"/>
</dbReference>
<dbReference type="Pfam" id="PF19051">
    <property type="entry name" value="GFO_IDH_MocA_C2"/>
    <property type="match status" value="1"/>
</dbReference>
<dbReference type="InterPro" id="IPR000683">
    <property type="entry name" value="Gfo/Idh/MocA-like_OxRdtase_N"/>
</dbReference>
<dbReference type="Pfam" id="PF01408">
    <property type="entry name" value="GFO_IDH_MocA"/>
    <property type="match status" value="1"/>
</dbReference>
<dbReference type="Gene3D" id="3.40.50.720">
    <property type="entry name" value="NAD(P)-binding Rossmann-like Domain"/>
    <property type="match status" value="1"/>
</dbReference>
<name>A0A5B9Q8N8_9BACT</name>
<dbReference type="PROSITE" id="PS51318">
    <property type="entry name" value="TAT"/>
    <property type="match status" value="1"/>
</dbReference>
<protein>
    <submittedName>
        <fullName evidence="3">Inositol 2-dehydrogenase</fullName>
        <ecNumber evidence="3">1.1.1.18</ecNumber>
    </submittedName>
</protein>
<evidence type="ECO:0000313" key="3">
    <source>
        <dbReference type="EMBL" id="QEG33915.1"/>
    </source>
</evidence>
<dbReference type="SUPFAM" id="SSF51735">
    <property type="entry name" value="NAD(P)-binding Rossmann-fold domains"/>
    <property type="match status" value="1"/>
</dbReference>
<evidence type="ECO:0000259" key="2">
    <source>
        <dbReference type="Pfam" id="PF19051"/>
    </source>
</evidence>
<evidence type="ECO:0000259" key="1">
    <source>
        <dbReference type="Pfam" id="PF01408"/>
    </source>
</evidence>
<sequence>MSSKTKTSGKVSDRLDHHSRRSFLRAAATGAITAPYFVPARAFGANAPSNRITLGCIGLGNQGTPLMKRFLEQADAQVLAVCDVNRGSNGYKDDHQLLGREPAKQIVENFYAERRPSNVYKGCDAYNDFRKVIERDDIDAVIVAAPDHWHAIMTLMAIENHKDVYCEKPLARTVSEQQAIVRAVRQHKRILQTGSHERSNPLVRRACELVRNGKIGEVKRVVTHVGRHNKVGPGPGWTPTPVPDGFDYPMWLGPAPEAPYHKDRCLYRFRFNYDYAGGQVANFGAHSNDMAQWGLGMDDSGPVEVECLFADFLPEGSLFNAATYTCFRCVYANGIELICQTAEPSVRCIFEGSEGLVRVDQLGANFFTIPESLATWEPGANDIRLGSGDNHYRNFLDCVKSRNEPIAPVEVGHRSGTICHIGNIACRMNARLNWDPASERFIGSKAEEANSYLESDLTRPWHL</sequence>
<dbReference type="EMBL" id="CP042913">
    <property type="protein sequence ID" value="QEG33915.1"/>
    <property type="molecule type" value="Genomic_DNA"/>
</dbReference>
<dbReference type="AlphaFoldDB" id="A0A5B9Q8N8"/>
<accession>A0A5B9Q8N8</accession>